<keyword evidence="3" id="KW-1185">Reference proteome</keyword>
<reference evidence="2 3" key="1">
    <citation type="submission" date="2018-12" db="EMBL/GenBank/DDBJ databases">
        <title>Bacillus chawlae sp. nov., Bacillus glennii sp. nov., and Bacillus saganii sp. nov. Isolated from the Vehicle Assembly Building at Kennedy Space Center where the Viking Spacecraft were Assembled.</title>
        <authorList>
            <person name="Seuylemezian A."/>
            <person name="Vaishampayan P."/>
        </authorList>
    </citation>
    <scope>NUCLEOTIDE SEQUENCE [LARGE SCALE GENOMIC DNA]</scope>
    <source>
        <strain evidence="2 3">L5</strain>
    </source>
</reference>
<comment type="caution">
    <text evidence="2">The sequence shown here is derived from an EMBL/GenBank/DDBJ whole genome shotgun (WGS) entry which is preliminary data.</text>
</comment>
<sequence>MRPQFNFMSTASIFAKTAKKKPRDSKVKPRKPESKKKKDMNNTQMLSQSVLNFAKAAFVIVLTVVFIVLACLGKVDTDFYNTLVGSFSPFL</sequence>
<feature type="region of interest" description="Disordered" evidence="1">
    <location>
        <begin position="16"/>
        <end position="41"/>
    </location>
</feature>
<evidence type="ECO:0000313" key="2">
    <source>
        <dbReference type="EMBL" id="RUQ32675.1"/>
    </source>
</evidence>
<evidence type="ECO:0000256" key="1">
    <source>
        <dbReference type="SAM" id="MobiDB-lite"/>
    </source>
</evidence>
<proteinExistence type="predicted"/>
<dbReference type="RefSeq" id="WP_126862966.1">
    <property type="nucleotide sequence ID" value="NZ_JAUSTX010000003.1"/>
</dbReference>
<dbReference type="Proteomes" id="UP000267430">
    <property type="component" value="Unassembled WGS sequence"/>
</dbReference>
<gene>
    <name evidence="2" type="ORF">ELQ35_00865</name>
</gene>
<dbReference type="AlphaFoldDB" id="A0A433HWL4"/>
<dbReference type="EMBL" id="RYZZ01000001">
    <property type="protein sequence ID" value="RUQ32675.1"/>
    <property type="molecule type" value="Genomic_DNA"/>
</dbReference>
<name>A0A433HWL4_9BACI</name>
<organism evidence="2 3">
    <name type="scientific">Peribacillus cavernae</name>
    <dbReference type="NCBI Taxonomy" id="1674310"/>
    <lineage>
        <taxon>Bacteria</taxon>
        <taxon>Bacillati</taxon>
        <taxon>Bacillota</taxon>
        <taxon>Bacilli</taxon>
        <taxon>Bacillales</taxon>
        <taxon>Bacillaceae</taxon>
        <taxon>Peribacillus</taxon>
    </lineage>
</organism>
<evidence type="ECO:0000313" key="3">
    <source>
        <dbReference type="Proteomes" id="UP000267430"/>
    </source>
</evidence>
<accession>A0A433HWL4</accession>
<protein>
    <submittedName>
        <fullName evidence="2">Uncharacterized protein</fullName>
    </submittedName>
</protein>